<dbReference type="PANTHER" id="PTHR42648">
    <property type="entry name" value="TRANSPOSASE, PUTATIVE-RELATED"/>
    <property type="match status" value="1"/>
</dbReference>
<protein>
    <submittedName>
        <fullName evidence="8">Retrovirus-related pol polyprotein from transposon TNT 1-94</fullName>
    </submittedName>
</protein>
<organism evidence="8 9">
    <name type="scientific">Tanacetum coccineum</name>
    <dbReference type="NCBI Taxonomy" id="301880"/>
    <lineage>
        <taxon>Eukaryota</taxon>
        <taxon>Viridiplantae</taxon>
        <taxon>Streptophyta</taxon>
        <taxon>Embryophyta</taxon>
        <taxon>Tracheophyta</taxon>
        <taxon>Spermatophyta</taxon>
        <taxon>Magnoliopsida</taxon>
        <taxon>eudicotyledons</taxon>
        <taxon>Gunneridae</taxon>
        <taxon>Pentapetalae</taxon>
        <taxon>asterids</taxon>
        <taxon>campanulids</taxon>
        <taxon>Asterales</taxon>
        <taxon>Asteraceae</taxon>
        <taxon>Asteroideae</taxon>
        <taxon>Anthemideae</taxon>
        <taxon>Anthemidinae</taxon>
        <taxon>Tanacetum</taxon>
    </lineage>
</organism>
<keyword evidence="3" id="KW-0862">Zinc</keyword>
<gene>
    <name evidence="8" type="ORF">Tco_1112221</name>
</gene>
<dbReference type="PROSITE" id="PS50158">
    <property type="entry name" value="ZF_CCHC"/>
    <property type="match status" value="1"/>
</dbReference>
<dbReference type="SUPFAM" id="SSF56672">
    <property type="entry name" value="DNA/RNA polymerases"/>
    <property type="match status" value="1"/>
</dbReference>
<dbReference type="EMBL" id="BQNB010021005">
    <property type="protein sequence ID" value="GJU01883.1"/>
    <property type="molecule type" value="Genomic_DNA"/>
</dbReference>
<evidence type="ECO:0000256" key="1">
    <source>
        <dbReference type="ARBA" id="ARBA00022723"/>
    </source>
</evidence>
<evidence type="ECO:0000256" key="3">
    <source>
        <dbReference type="PROSITE-ProRule" id="PRU00047"/>
    </source>
</evidence>
<dbReference type="InterPro" id="IPR001878">
    <property type="entry name" value="Znf_CCHC"/>
</dbReference>
<feature type="coiled-coil region" evidence="4">
    <location>
        <begin position="202"/>
        <end position="264"/>
    </location>
</feature>
<keyword evidence="2" id="KW-0378">Hydrolase</keyword>
<dbReference type="CDD" id="cd09272">
    <property type="entry name" value="RNase_HI_RT_Ty1"/>
    <property type="match status" value="1"/>
</dbReference>
<proteinExistence type="predicted"/>
<dbReference type="SUPFAM" id="SSF57756">
    <property type="entry name" value="Retrovirus zinc finger-like domains"/>
    <property type="match status" value="1"/>
</dbReference>
<feature type="compositionally biased region" description="Basic and acidic residues" evidence="5">
    <location>
        <begin position="361"/>
        <end position="372"/>
    </location>
</feature>
<dbReference type="SMART" id="SM00343">
    <property type="entry name" value="ZnF_C2HC"/>
    <property type="match status" value="1"/>
</dbReference>
<dbReference type="Gene3D" id="4.10.60.10">
    <property type="entry name" value="Zinc finger, CCHC-type"/>
    <property type="match status" value="1"/>
</dbReference>
<dbReference type="Proteomes" id="UP001151760">
    <property type="component" value="Unassembled WGS sequence"/>
</dbReference>
<evidence type="ECO:0000313" key="9">
    <source>
        <dbReference type="Proteomes" id="UP001151760"/>
    </source>
</evidence>
<keyword evidence="4" id="KW-0175">Coiled coil</keyword>
<dbReference type="InterPro" id="IPR039537">
    <property type="entry name" value="Retrotran_Ty1/copia-like"/>
</dbReference>
<dbReference type="PANTHER" id="PTHR42648:SF32">
    <property type="entry name" value="RIBONUCLEASE H-LIKE DOMAIN, GAG-PRE-INTEGRASE DOMAIN PROTEIN-RELATED"/>
    <property type="match status" value="1"/>
</dbReference>
<reference evidence="8" key="2">
    <citation type="submission" date="2022-01" db="EMBL/GenBank/DDBJ databases">
        <authorList>
            <person name="Yamashiro T."/>
            <person name="Shiraishi A."/>
            <person name="Satake H."/>
            <person name="Nakayama K."/>
        </authorList>
    </citation>
    <scope>NUCLEOTIDE SEQUENCE</scope>
</reference>
<keyword evidence="1" id="KW-0479">Metal-binding</keyword>
<feature type="domain" description="Integrase catalytic" evidence="7">
    <location>
        <begin position="525"/>
        <end position="699"/>
    </location>
</feature>
<accession>A0ABQ5INZ0</accession>
<dbReference type="PROSITE" id="PS50994">
    <property type="entry name" value="INTEGRASE"/>
    <property type="match status" value="1"/>
</dbReference>
<feature type="compositionally biased region" description="Polar residues" evidence="5">
    <location>
        <begin position="816"/>
        <end position="855"/>
    </location>
</feature>
<feature type="region of interest" description="Disordered" evidence="5">
    <location>
        <begin position="771"/>
        <end position="855"/>
    </location>
</feature>
<dbReference type="InterPro" id="IPR012337">
    <property type="entry name" value="RNaseH-like_sf"/>
</dbReference>
<dbReference type="Gene3D" id="3.30.420.10">
    <property type="entry name" value="Ribonuclease H-like superfamily/Ribonuclease H"/>
    <property type="match status" value="1"/>
</dbReference>
<comment type="caution">
    <text evidence="8">The sequence shown here is derived from an EMBL/GenBank/DDBJ whole genome shotgun (WGS) entry which is preliminary data.</text>
</comment>
<evidence type="ECO:0000256" key="5">
    <source>
        <dbReference type="SAM" id="MobiDB-lite"/>
    </source>
</evidence>
<sequence length="1817" mass="206506">MRNKADLDELSMDDLYNNLKVYEAEIKSQSSSSSNSQNVDFVSSDDISSTNEAVNTTYDVLAARSKGQASSSTYADDVMFSFFVNQSNSPQLDNEDLEQIDTDDLEEMDLKWQVAMLTMRVKRFLKKTRRNLNFNGKETVGFDKTKVECYNCHRRGHFARECRAPRNQGNRNRDAPRRIVPVETPANALVIQDGICGYQLGLESLEARIVVHQKNEAVYEEDIAFLKYDVQVKDISIRDLKNQLEKALKQKDDLKLKLEKFETSSMKLTKLINSQISVNNKSGVSFDSQMNENELHDCHLNKSEVFESASDSSVNEIEEENNQVNDRPDLSFAGLDDFVYKTKVSKTISSVPRIESTASKSNKDSLEQPKDVRTSAPIIEEWKSDSDDDWLLVKGKLDQLLPVNAAKQSFPRAATSISTARHVNTAALKQKVNAESPTKYSYFKAHSPLRRPFNQKSGAKTNNFNKKVYTAKVNNVTTVGPEVVGNLQYALQDQGIFDSGCSRRMTGNKFYLTDYQDIDGGFVAFTGSPKGGKITGKDFKLLDESQVLLKVPRQNNMYSFDLKNVVPSGEGKATQSLFKDKTSDILKTFITGIENQINHKVKIIICDNRTKFKNNDMNQFCRMKWIKREFSLAKTPQQNRVAKRKNRTLIEAAKTMLADSLLPTTFWAEAVNTACYVQNRVLVTKPHNKTPYELLLGRPPSISFMRPFGCPVTILNTLDPLGKFVGKADEGFLVGYSINSKDFRVFNTRSRKEKASYHEYILLPLMLSNSPLSSSSQSLDNKDTDEVPGKGDDDLSERNGQEKEEGALNKEDDQHVINSNTQDVNTARPSINTASENINTGSLNINTASPIPNDPSMQSLEATGIFDDAYDDREEVAPLTRRMSQQNLKELGLVSYIKKQRRTNHKDYQNCLFAYFLSQIEPKKVIQALTDPSWIEVMQEELLQFKHQKVWTLVDLPKGKMATVTKWVYRNKKDERGIVVRNKERLVAQGYTQEEGIDYDEVFAPVARIEAIRLFLPYASFMGLIVYQMYVKSTFLYGTIEEEVYVCQPPGFEDPQFPNKVYKVEKALYGLHQAPRAWYKTLSTYLLENGYRRCTIDETLFIKKDRGDILLVQVYVDDIIFGSIRKSLCVEFKQMIHKRFQISSMGELTFFLGLQVQQKEDGIFISQDKYVADILKKFDLVTVKATSTLIKTNKALLKDEEAEDVDVHLYRSMIGSLMYLIASRPDIMFAICACARDSPFDLEAFSDSDYAEASLDRKSTIGEYVAAANCCGQVLWIQNQMLDYGFNFMNTKIHIDNESTICIVKNPVFHSKTKHIEIRHHFIRDSYEKKLIQVIKIHTDHNVADLLTKAFDVGDEAVHKELGDRMERAATTASSLEAEQDSEGSEDFHQIIDFLNISHIKYALTENPTIYTSLIQQFGESASASTSKNEEIEITATIDRRVKTITKASIRRHLKLEDSDGIPTLPNAKIFEQLALMGDEGSLTLNELTVLCTTLSKKVEDLQNDLKQTELTYGAAYTKLILRVKKLKHKGRIITEIDQNPSISLVQDEGTSWIQEDAETQGRTSADTKILTASGIPKVSTTIPERQVYIRRSEEKRKDKGKAIMKDDESINEEERKRIARDAEIAKQLQEEIDIARQEQEKYDLAQALELQKELDKREEVVAETTQAHDIDWSDLAVLRYHAQQNRSFSKVTLNISSNNNWHTINNSYYPSLPPTMQNSFPQLEQSTCCKAFRAASTRDLTSASILAFISNPVSVSMSSGGELTCCSQITSPQPMYVDQMDHQRDGQNHRQSHIVIYLYNFFFDILADIECHFFFL</sequence>
<evidence type="ECO:0000256" key="2">
    <source>
        <dbReference type="ARBA" id="ARBA00022801"/>
    </source>
</evidence>
<dbReference type="SUPFAM" id="SSF53098">
    <property type="entry name" value="Ribonuclease H-like"/>
    <property type="match status" value="1"/>
</dbReference>
<dbReference type="InterPro" id="IPR001584">
    <property type="entry name" value="Integrase_cat-core"/>
</dbReference>
<evidence type="ECO:0000259" key="6">
    <source>
        <dbReference type="PROSITE" id="PS50158"/>
    </source>
</evidence>
<feature type="coiled-coil region" evidence="4">
    <location>
        <begin position="1485"/>
        <end position="1512"/>
    </location>
</feature>
<evidence type="ECO:0000259" key="7">
    <source>
        <dbReference type="PROSITE" id="PS50994"/>
    </source>
</evidence>
<dbReference type="InterPro" id="IPR043502">
    <property type="entry name" value="DNA/RNA_pol_sf"/>
</dbReference>
<keyword evidence="9" id="KW-1185">Reference proteome</keyword>
<dbReference type="InterPro" id="IPR013103">
    <property type="entry name" value="RVT_2"/>
</dbReference>
<feature type="domain" description="CCHC-type" evidence="6">
    <location>
        <begin position="149"/>
        <end position="163"/>
    </location>
</feature>
<feature type="coiled-coil region" evidence="4">
    <location>
        <begin position="1612"/>
        <end position="1668"/>
    </location>
</feature>
<evidence type="ECO:0000256" key="4">
    <source>
        <dbReference type="SAM" id="Coils"/>
    </source>
</evidence>
<dbReference type="InterPro" id="IPR036875">
    <property type="entry name" value="Znf_CCHC_sf"/>
</dbReference>
<feature type="compositionally biased region" description="Basic and acidic residues" evidence="5">
    <location>
        <begin position="780"/>
        <end position="815"/>
    </location>
</feature>
<evidence type="ECO:0000313" key="8">
    <source>
        <dbReference type="EMBL" id="GJU01883.1"/>
    </source>
</evidence>
<reference evidence="8" key="1">
    <citation type="journal article" date="2022" name="Int. J. Mol. Sci.">
        <title>Draft Genome of Tanacetum Coccineum: Genomic Comparison of Closely Related Tanacetum-Family Plants.</title>
        <authorList>
            <person name="Yamashiro T."/>
            <person name="Shiraishi A."/>
            <person name="Nakayama K."/>
            <person name="Satake H."/>
        </authorList>
    </citation>
    <scope>NUCLEOTIDE SEQUENCE</scope>
</reference>
<keyword evidence="3" id="KW-0863">Zinc-finger</keyword>
<name>A0ABQ5INZ0_9ASTR</name>
<dbReference type="InterPro" id="IPR036397">
    <property type="entry name" value="RNaseH_sf"/>
</dbReference>
<feature type="region of interest" description="Disordered" evidence="5">
    <location>
        <begin position="352"/>
        <end position="372"/>
    </location>
</feature>
<dbReference type="Pfam" id="PF07727">
    <property type="entry name" value="RVT_2"/>
    <property type="match status" value="1"/>
</dbReference>